<name>A0ABW7N624_9BACT</name>
<dbReference type="NCBIfam" id="NF004018">
    <property type="entry name" value="PRK05480.1"/>
    <property type="match status" value="1"/>
</dbReference>
<dbReference type="PRINTS" id="PR00988">
    <property type="entry name" value="URIDINKINASE"/>
</dbReference>
<reference evidence="2 3" key="1">
    <citation type="journal article" date="2013" name="Int. J. Syst. Evol. Microbiol.">
        <title>Marinoscillum luteum sp. nov., isolated from marine sediment.</title>
        <authorList>
            <person name="Cha I.T."/>
            <person name="Park S.J."/>
            <person name="Kim S.J."/>
            <person name="Kim J.G."/>
            <person name="Jung M.Y."/>
            <person name="Shin K.S."/>
            <person name="Kwon K.K."/>
            <person name="Yang S.H."/>
            <person name="Seo Y.S."/>
            <person name="Rhee S.K."/>
        </authorList>
    </citation>
    <scope>NUCLEOTIDE SEQUENCE [LARGE SCALE GENOMIC DNA]</scope>
    <source>
        <strain evidence="2 3">KCTC 23939</strain>
    </source>
</reference>
<dbReference type="InterPro" id="IPR006083">
    <property type="entry name" value="PRK/URK"/>
</dbReference>
<dbReference type="Gene3D" id="3.40.50.300">
    <property type="entry name" value="P-loop containing nucleotide triphosphate hydrolases"/>
    <property type="match status" value="1"/>
</dbReference>
<keyword evidence="2" id="KW-0808">Transferase</keyword>
<organism evidence="2 3">
    <name type="scientific">Marinoscillum luteum</name>
    <dbReference type="NCBI Taxonomy" id="861051"/>
    <lineage>
        <taxon>Bacteria</taxon>
        <taxon>Pseudomonadati</taxon>
        <taxon>Bacteroidota</taxon>
        <taxon>Cytophagia</taxon>
        <taxon>Cytophagales</taxon>
        <taxon>Reichenbachiellaceae</taxon>
        <taxon>Marinoscillum</taxon>
    </lineage>
</organism>
<dbReference type="PANTHER" id="PTHR10285">
    <property type="entry name" value="URIDINE KINASE"/>
    <property type="match status" value="1"/>
</dbReference>
<proteinExistence type="predicted"/>
<evidence type="ECO:0000313" key="2">
    <source>
        <dbReference type="EMBL" id="MFH6983026.1"/>
    </source>
</evidence>
<keyword evidence="2" id="KW-0418">Kinase</keyword>
<accession>A0ABW7N624</accession>
<sequence>MSKPLIIGITGGSGSGKTLFLKQLMEKIEEGEISLLSLDNYYKPRTEQPLDERGVENFDLPESLDRERFSNDLRKLKQGEDIIIQEYTFNNDEKKPQTIHIKATPIIVVEGIFTFYYEEILDLLDLKIYIEAPDYLMLTRRITRDAEERGYDLSDVLYRFQHHVTPAFKKYIEPLKHEADVLIPNHNGFSVGLEVIVSYLRQKVNQ</sequence>
<feature type="domain" description="Phosphoribulokinase/uridine kinase" evidence="1">
    <location>
        <begin position="6"/>
        <end position="185"/>
    </location>
</feature>
<dbReference type="Pfam" id="PF00485">
    <property type="entry name" value="PRK"/>
    <property type="match status" value="1"/>
</dbReference>
<dbReference type="RefSeq" id="WP_395416617.1">
    <property type="nucleotide sequence ID" value="NZ_JBIPKE010000014.1"/>
</dbReference>
<evidence type="ECO:0000313" key="3">
    <source>
        <dbReference type="Proteomes" id="UP001610063"/>
    </source>
</evidence>
<dbReference type="EC" id="2.7.1.48" evidence="2"/>
<keyword evidence="3" id="KW-1185">Reference proteome</keyword>
<evidence type="ECO:0000259" key="1">
    <source>
        <dbReference type="Pfam" id="PF00485"/>
    </source>
</evidence>
<comment type="caution">
    <text evidence="2">The sequence shown here is derived from an EMBL/GenBank/DDBJ whole genome shotgun (WGS) entry which is preliminary data.</text>
</comment>
<dbReference type="Proteomes" id="UP001610063">
    <property type="component" value="Unassembled WGS sequence"/>
</dbReference>
<dbReference type="GO" id="GO:0004849">
    <property type="term" value="F:uridine kinase activity"/>
    <property type="evidence" value="ECO:0007669"/>
    <property type="project" value="UniProtKB-EC"/>
</dbReference>
<dbReference type="SUPFAM" id="SSF52540">
    <property type="entry name" value="P-loop containing nucleoside triphosphate hydrolases"/>
    <property type="match status" value="1"/>
</dbReference>
<dbReference type="InterPro" id="IPR027417">
    <property type="entry name" value="P-loop_NTPase"/>
</dbReference>
<gene>
    <name evidence="2" type="primary">udk</name>
    <name evidence="2" type="ORF">ACHKAR_06230</name>
</gene>
<dbReference type="EMBL" id="JBIPKE010000014">
    <property type="protein sequence ID" value="MFH6983026.1"/>
    <property type="molecule type" value="Genomic_DNA"/>
</dbReference>
<protein>
    <submittedName>
        <fullName evidence="2">Uridine kinase</fullName>
        <ecNumber evidence="2">2.7.1.48</ecNumber>
    </submittedName>
</protein>